<dbReference type="AlphaFoldDB" id="A0A1H3E4A1"/>
<keyword evidence="3" id="KW-1185">Reference proteome</keyword>
<dbReference type="Pfam" id="PF12680">
    <property type="entry name" value="SnoaL_2"/>
    <property type="match status" value="1"/>
</dbReference>
<dbReference type="RefSeq" id="WP_093266513.1">
    <property type="nucleotide sequence ID" value="NZ_FNOK01000014.1"/>
</dbReference>
<feature type="domain" description="SnoaL-like" evidence="1">
    <location>
        <begin position="33"/>
        <end position="110"/>
    </location>
</feature>
<dbReference type="Proteomes" id="UP000199529">
    <property type="component" value="Unassembled WGS sequence"/>
</dbReference>
<dbReference type="SUPFAM" id="SSF54427">
    <property type="entry name" value="NTF2-like"/>
    <property type="match status" value="1"/>
</dbReference>
<accession>A0A1H3E4A1</accession>
<dbReference type="InterPro" id="IPR037401">
    <property type="entry name" value="SnoaL-like"/>
</dbReference>
<evidence type="ECO:0000313" key="2">
    <source>
        <dbReference type="EMBL" id="SDX73437.1"/>
    </source>
</evidence>
<dbReference type="EMBL" id="FNOK01000014">
    <property type="protein sequence ID" value="SDX73437.1"/>
    <property type="molecule type" value="Genomic_DNA"/>
</dbReference>
<name>A0A1H3E4A1_9PSEU</name>
<dbReference type="OrthoDB" id="4542738at2"/>
<proteinExistence type="predicted"/>
<evidence type="ECO:0000259" key="1">
    <source>
        <dbReference type="Pfam" id="PF12680"/>
    </source>
</evidence>
<protein>
    <recommendedName>
        <fullName evidence="1">SnoaL-like domain-containing protein</fullName>
    </recommendedName>
</protein>
<gene>
    <name evidence="2" type="ORF">SAMN05216215_101493</name>
</gene>
<evidence type="ECO:0000313" key="3">
    <source>
        <dbReference type="Proteomes" id="UP000199529"/>
    </source>
</evidence>
<organism evidence="2 3">
    <name type="scientific">Saccharopolyspora shandongensis</name>
    <dbReference type="NCBI Taxonomy" id="418495"/>
    <lineage>
        <taxon>Bacteria</taxon>
        <taxon>Bacillati</taxon>
        <taxon>Actinomycetota</taxon>
        <taxon>Actinomycetes</taxon>
        <taxon>Pseudonocardiales</taxon>
        <taxon>Pseudonocardiaceae</taxon>
        <taxon>Saccharopolyspora</taxon>
    </lineage>
</organism>
<reference evidence="3" key="1">
    <citation type="submission" date="2016-10" db="EMBL/GenBank/DDBJ databases">
        <authorList>
            <person name="Varghese N."/>
            <person name="Submissions S."/>
        </authorList>
    </citation>
    <scope>NUCLEOTIDE SEQUENCE [LARGE SCALE GENOMIC DNA]</scope>
    <source>
        <strain evidence="3">CGMCC 4.3530</strain>
    </source>
</reference>
<sequence>MAVVDPNRTWEMLENRLAVTTGERHRVVLGIVLEHMKAEAEPNLDRLMATLSPTPNYHFWNGGEDVGPEGYDGVRTYYVNFLETRTNVLEFTLDRLVVDDHCVVTEGYLKQIYPGSYAARSGIPVDDESADYLVVHRQLILWPVDENGLVQGEDSYSSGPVSVTKLSFDELPQEYIDLVHPSSDRATRS</sequence>
<dbReference type="InterPro" id="IPR032710">
    <property type="entry name" value="NTF2-like_dom_sf"/>
</dbReference>